<dbReference type="Gene3D" id="1.10.443.10">
    <property type="entry name" value="Intergrase catalytic core"/>
    <property type="match status" value="1"/>
</dbReference>
<dbReference type="InterPro" id="IPR011010">
    <property type="entry name" value="DNA_brk_join_enz"/>
</dbReference>
<keyword evidence="3 5" id="KW-0238">DNA-binding</keyword>
<dbReference type="InterPro" id="IPR044068">
    <property type="entry name" value="CB"/>
</dbReference>
<dbReference type="PANTHER" id="PTHR30349:SF41">
    <property type="entry name" value="INTEGRASE_RECOMBINASE PROTEIN MJ0367-RELATED"/>
    <property type="match status" value="1"/>
</dbReference>
<sequence length="311" mass="35389">MGALNLDDLKELKDDFATELRRRNRSKPTIDGYLTRIDYFIEFLTENDLPTTGPEVTRDHIGAFIESLLTRPNKRTGKPLTAEYARSHYRALQQFFKYLAAEDIITADPFDKMTLPDAPEQLVEVPADDALRQLLTECAGTDFNDLRDTAIIRLFADTGCRAGEVAGLNIDDLDFAENTALVIGKGRRPRTTPFGDKTRTALRKYLRARAKHPKAKNDETSLWLGYQGRMTDHGIRQMLERRAAAAGIGHIHPHQFRHWFAHTWLANGGQEQDLMMLAGWRSRQMLDRYGKSVADERAKAAHRRARLGDKL</sequence>
<evidence type="ECO:0000256" key="2">
    <source>
        <dbReference type="ARBA" id="ARBA00022908"/>
    </source>
</evidence>
<dbReference type="Gene3D" id="1.10.150.130">
    <property type="match status" value="1"/>
</dbReference>
<keyword evidence="9" id="KW-1185">Reference proteome</keyword>
<dbReference type="InterPro" id="IPR013762">
    <property type="entry name" value="Integrase-like_cat_sf"/>
</dbReference>
<dbReference type="InterPro" id="IPR004107">
    <property type="entry name" value="Integrase_SAM-like_N"/>
</dbReference>
<evidence type="ECO:0000259" key="6">
    <source>
        <dbReference type="PROSITE" id="PS51898"/>
    </source>
</evidence>
<evidence type="ECO:0000313" key="8">
    <source>
        <dbReference type="EMBL" id="AYF79601.1"/>
    </source>
</evidence>
<evidence type="ECO:0000256" key="1">
    <source>
        <dbReference type="ARBA" id="ARBA00008857"/>
    </source>
</evidence>
<protein>
    <submittedName>
        <fullName evidence="8">Integrase</fullName>
    </submittedName>
</protein>
<dbReference type="InterPro" id="IPR010998">
    <property type="entry name" value="Integrase_recombinase_N"/>
</dbReference>
<accession>A0A386ZPK2</accession>
<evidence type="ECO:0000256" key="3">
    <source>
        <dbReference type="ARBA" id="ARBA00023125"/>
    </source>
</evidence>
<feature type="domain" description="Tyr recombinase" evidence="6">
    <location>
        <begin position="121"/>
        <end position="303"/>
    </location>
</feature>
<dbReference type="RefSeq" id="WP_120744676.1">
    <property type="nucleotide sequence ID" value="NZ_CP032568.1"/>
</dbReference>
<dbReference type="GO" id="GO:0015074">
    <property type="term" value="P:DNA integration"/>
    <property type="evidence" value="ECO:0007669"/>
    <property type="project" value="UniProtKB-KW"/>
</dbReference>
<dbReference type="InterPro" id="IPR050090">
    <property type="entry name" value="Tyrosine_recombinase_XerCD"/>
</dbReference>
<dbReference type="Proteomes" id="UP000267164">
    <property type="component" value="Chromosome"/>
</dbReference>
<feature type="domain" description="Core-binding (CB)" evidence="7">
    <location>
        <begin position="7"/>
        <end position="100"/>
    </location>
</feature>
<dbReference type="InterPro" id="IPR002104">
    <property type="entry name" value="Integrase_catalytic"/>
</dbReference>
<proteinExistence type="inferred from homology"/>
<gene>
    <name evidence="8" type="ORF">D7D52_34015</name>
</gene>
<comment type="similarity">
    <text evidence="1">Belongs to the 'phage' integrase family.</text>
</comment>
<dbReference type="KEGG" id="nyu:D7D52_34015"/>
<dbReference type="Pfam" id="PF00589">
    <property type="entry name" value="Phage_integrase"/>
    <property type="match status" value="1"/>
</dbReference>
<dbReference type="Pfam" id="PF13495">
    <property type="entry name" value="Phage_int_SAM_4"/>
    <property type="match status" value="1"/>
</dbReference>
<evidence type="ECO:0000313" key="9">
    <source>
        <dbReference type="Proteomes" id="UP000267164"/>
    </source>
</evidence>
<evidence type="ECO:0000256" key="4">
    <source>
        <dbReference type="ARBA" id="ARBA00023172"/>
    </source>
</evidence>
<evidence type="ECO:0000259" key="7">
    <source>
        <dbReference type="PROSITE" id="PS51900"/>
    </source>
</evidence>
<keyword evidence="4" id="KW-0233">DNA recombination</keyword>
<dbReference type="GO" id="GO:0003677">
    <property type="term" value="F:DNA binding"/>
    <property type="evidence" value="ECO:0007669"/>
    <property type="project" value="UniProtKB-UniRule"/>
</dbReference>
<dbReference type="SUPFAM" id="SSF56349">
    <property type="entry name" value="DNA breaking-rejoining enzymes"/>
    <property type="match status" value="1"/>
</dbReference>
<dbReference type="GO" id="GO:0006310">
    <property type="term" value="P:DNA recombination"/>
    <property type="evidence" value="ECO:0007669"/>
    <property type="project" value="UniProtKB-KW"/>
</dbReference>
<evidence type="ECO:0000256" key="5">
    <source>
        <dbReference type="PROSITE-ProRule" id="PRU01248"/>
    </source>
</evidence>
<organism evidence="8 9">
    <name type="scientific">Nocardia yunnanensis</name>
    <dbReference type="NCBI Taxonomy" id="2382165"/>
    <lineage>
        <taxon>Bacteria</taxon>
        <taxon>Bacillati</taxon>
        <taxon>Actinomycetota</taxon>
        <taxon>Actinomycetes</taxon>
        <taxon>Mycobacteriales</taxon>
        <taxon>Nocardiaceae</taxon>
        <taxon>Nocardia</taxon>
    </lineage>
</organism>
<dbReference type="PROSITE" id="PS51900">
    <property type="entry name" value="CB"/>
    <property type="match status" value="1"/>
</dbReference>
<dbReference type="OrthoDB" id="3183879at2"/>
<dbReference type="PANTHER" id="PTHR30349">
    <property type="entry name" value="PHAGE INTEGRASE-RELATED"/>
    <property type="match status" value="1"/>
</dbReference>
<dbReference type="PROSITE" id="PS51898">
    <property type="entry name" value="TYR_RECOMBINASE"/>
    <property type="match status" value="1"/>
</dbReference>
<reference evidence="8 9" key="1">
    <citation type="submission" date="2018-09" db="EMBL/GenBank/DDBJ databases">
        <title>Nocardia yunnanensis sp. nov., an actinomycete isolated from a soil sample.</title>
        <authorList>
            <person name="Zhang J."/>
        </authorList>
    </citation>
    <scope>NUCLEOTIDE SEQUENCE [LARGE SCALE GENOMIC DNA]</scope>
    <source>
        <strain evidence="8 9">CFHS0054</strain>
    </source>
</reference>
<keyword evidence="2" id="KW-0229">DNA integration</keyword>
<dbReference type="AlphaFoldDB" id="A0A386ZPK2"/>
<dbReference type="EMBL" id="CP032568">
    <property type="protein sequence ID" value="AYF79601.1"/>
    <property type="molecule type" value="Genomic_DNA"/>
</dbReference>
<name>A0A386ZPK2_9NOCA</name>